<evidence type="ECO:0000313" key="1">
    <source>
        <dbReference type="EMBL" id="TWF73404.1"/>
    </source>
</evidence>
<protein>
    <submittedName>
        <fullName evidence="1">Uncharacterized protein</fullName>
    </submittedName>
</protein>
<reference evidence="1 2" key="1">
    <citation type="submission" date="2019-06" db="EMBL/GenBank/DDBJ databases">
        <title>Sequencing the genomes of 1000 actinobacteria strains.</title>
        <authorList>
            <person name="Klenk H.-P."/>
        </authorList>
    </citation>
    <scope>NUCLEOTIDE SEQUENCE [LARGE SCALE GENOMIC DNA]</scope>
    <source>
        <strain evidence="1 2">DSM 44826</strain>
    </source>
</reference>
<dbReference type="AlphaFoldDB" id="A0A561SEW0"/>
<organism evidence="1 2">
    <name type="scientific">Kitasatospora viridis</name>
    <dbReference type="NCBI Taxonomy" id="281105"/>
    <lineage>
        <taxon>Bacteria</taxon>
        <taxon>Bacillati</taxon>
        <taxon>Actinomycetota</taxon>
        <taxon>Actinomycetes</taxon>
        <taxon>Kitasatosporales</taxon>
        <taxon>Streptomycetaceae</taxon>
        <taxon>Kitasatospora</taxon>
    </lineage>
</organism>
<name>A0A561SEW0_9ACTN</name>
<comment type="caution">
    <text evidence="1">The sequence shown here is derived from an EMBL/GenBank/DDBJ whole genome shotgun (WGS) entry which is preliminary data.</text>
</comment>
<dbReference type="EMBL" id="VIWT01000005">
    <property type="protein sequence ID" value="TWF73404.1"/>
    <property type="molecule type" value="Genomic_DNA"/>
</dbReference>
<evidence type="ECO:0000313" key="2">
    <source>
        <dbReference type="Proteomes" id="UP000317940"/>
    </source>
</evidence>
<dbReference type="OrthoDB" id="7871924at2"/>
<gene>
    <name evidence="1" type="ORF">FHX73_1515</name>
</gene>
<accession>A0A561SEW0</accession>
<dbReference type="Proteomes" id="UP000317940">
    <property type="component" value="Unassembled WGS sequence"/>
</dbReference>
<proteinExistence type="predicted"/>
<dbReference type="RefSeq" id="WP_145910396.1">
    <property type="nucleotide sequence ID" value="NZ_BAAAMZ010000001.1"/>
</dbReference>
<keyword evidence="2" id="KW-1185">Reference proteome</keyword>
<sequence>MSDDILSVIPADPHWQPTQEAGRRTVALVAELTGGHDEAEATWHPVLTAVDCGENLERIGCPLCRAEIGTDWWADMLEAHVEDGFATLAVRLPCCGADSSLDALDYAWPCGFARFEIAVWNPELLWFTEEQLTALGNELGHPVRQIRAHI</sequence>